<dbReference type="Proteomes" id="UP000274429">
    <property type="component" value="Unassembled WGS sequence"/>
</dbReference>
<dbReference type="AlphaFoldDB" id="A0A0R3X928"/>
<name>A0A0R3X928_HYDTA</name>
<sequence>MRPAVASWHWNVSKLSHLAGVFDQIDALLPSSDDTLASGPSNTSTMSDAEELCARAESIRDRVKLVMEGRIGSASVLGEPELCDRKGTDFCYHFFFVMLVPTPNVLAFPLPSGADLKANSTEQLHSLPPKAEPNMDTSSEVSLYHSQYPQHSIPPSHCYHRLQEYQQYQHQSHHVNCERQSHQLPLQPTATATTVTYRHDPHVVSSARHSLVIDDDLCLPVGHVQRLKKKLSASLTTSGSNHVPSDLRAIPRQIPGAKELFGASATPPDPAILFSSGMRSPSLSSQRQLPPLAPRRQSTKDEIVSLQKNVASMAAAAALQRNMSVRAKEVIIDGCGGGGGGGKGSVRDLAVSRSVAVGLIPPLLSKSSISVQTQTEPFNACPWWTMLETPGWRQSSMSFSAASSGIGMDDGSNFQDDFSSVSKSCFVCCKHSAVAAGVGGTNRPQSGTTSFCPAPDLLQEDSVTEELRGKATKPLRQACGDSSGSIAQPMIVNRGMWDRHSLVRKMTVGGACHISCGSDEPQWRASTSTVWFWLRMNETQVIVEAQHSALPVKHSTCFNSQTPESQISGSIDTHDEHECQMIR</sequence>
<reference evidence="4" key="1">
    <citation type="submission" date="2017-02" db="UniProtKB">
        <authorList>
            <consortium name="WormBaseParasite"/>
        </authorList>
    </citation>
    <scope>IDENTIFICATION</scope>
</reference>
<keyword evidence="3" id="KW-1185">Reference proteome</keyword>
<protein>
    <submittedName>
        <fullName evidence="4">SH2 domain-containing protein</fullName>
    </submittedName>
</protein>
<feature type="region of interest" description="Disordered" evidence="1">
    <location>
        <begin position="271"/>
        <end position="300"/>
    </location>
</feature>
<proteinExistence type="predicted"/>
<accession>A0A0R3X928</accession>
<evidence type="ECO:0000313" key="3">
    <source>
        <dbReference type="Proteomes" id="UP000274429"/>
    </source>
</evidence>
<feature type="compositionally biased region" description="Low complexity" evidence="1">
    <location>
        <begin position="279"/>
        <end position="290"/>
    </location>
</feature>
<dbReference type="EMBL" id="UYWX01021262">
    <property type="protein sequence ID" value="VDM35018.1"/>
    <property type="molecule type" value="Genomic_DNA"/>
</dbReference>
<evidence type="ECO:0000313" key="4">
    <source>
        <dbReference type="WBParaSite" id="TTAC_0001005301-mRNA-1"/>
    </source>
</evidence>
<evidence type="ECO:0000313" key="2">
    <source>
        <dbReference type="EMBL" id="VDM35018.1"/>
    </source>
</evidence>
<gene>
    <name evidence="2" type="ORF">TTAC_LOCUS10038</name>
</gene>
<dbReference type="WBParaSite" id="TTAC_0001005301-mRNA-1">
    <property type="protein sequence ID" value="TTAC_0001005301-mRNA-1"/>
    <property type="gene ID" value="TTAC_0001005301"/>
</dbReference>
<dbReference type="OrthoDB" id="6271441at2759"/>
<organism evidence="4">
    <name type="scientific">Hydatigena taeniaeformis</name>
    <name type="common">Feline tapeworm</name>
    <name type="synonym">Taenia taeniaeformis</name>
    <dbReference type="NCBI Taxonomy" id="6205"/>
    <lineage>
        <taxon>Eukaryota</taxon>
        <taxon>Metazoa</taxon>
        <taxon>Spiralia</taxon>
        <taxon>Lophotrochozoa</taxon>
        <taxon>Platyhelminthes</taxon>
        <taxon>Cestoda</taxon>
        <taxon>Eucestoda</taxon>
        <taxon>Cyclophyllidea</taxon>
        <taxon>Taeniidae</taxon>
        <taxon>Hydatigera</taxon>
    </lineage>
</organism>
<reference evidence="2 3" key="2">
    <citation type="submission" date="2018-11" db="EMBL/GenBank/DDBJ databases">
        <authorList>
            <consortium name="Pathogen Informatics"/>
        </authorList>
    </citation>
    <scope>NUCLEOTIDE SEQUENCE [LARGE SCALE GENOMIC DNA]</scope>
</reference>
<evidence type="ECO:0000256" key="1">
    <source>
        <dbReference type="SAM" id="MobiDB-lite"/>
    </source>
</evidence>